<evidence type="ECO:0000256" key="1">
    <source>
        <dbReference type="SAM" id="Phobius"/>
    </source>
</evidence>
<dbReference type="RefSeq" id="WP_185764138.1">
    <property type="nucleotide sequence ID" value="NZ_RIBP01000001.1"/>
</dbReference>
<dbReference type="AlphaFoldDB" id="A0A553SUS1"/>
<feature type="transmembrane region" description="Helical" evidence="1">
    <location>
        <begin position="13"/>
        <end position="30"/>
    </location>
</feature>
<reference evidence="3" key="1">
    <citation type="submission" date="2018-10" db="EMBL/GenBank/DDBJ databases">
        <title>FDA dAtabase for Regulatory Grade micrObial Sequences (FDA-ARGOS): Supporting development and validation of Infectious Disease Dx tests.</title>
        <authorList>
            <person name="Minogue T."/>
            <person name="Wolcott M."/>
            <person name="Wasieloski L."/>
            <person name="Aguilar W."/>
            <person name="Moore D."/>
            <person name="Tallon L."/>
            <person name="Sadzewicz L."/>
            <person name="Sengamalay N."/>
            <person name="Ott S."/>
            <person name="Godinez A."/>
            <person name="Nagaraj S."/>
            <person name="Vavikolanu K."/>
            <person name="Vyas G."/>
            <person name="Nadendla S."/>
            <person name="George J."/>
            <person name="Sichtig H."/>
        </authorList>
    </citation>
    <scope>NUCLEOTIDE SEQUENCE [LARGE SCALE GENOMIC DNA]</scope>
    <source>
        <strain evidence="3">FDAARGOS_343</strain>
    </source>
</reference>
<organism evidence="2 3">
    <name type="scientific">Niallia circulans</name>
    <name type="common">Bacillus circulans</name>
    <dbReference type="NCBI Taxonomy" id="1397"/>
    <lineage>
        <taxon>Bacteria</taxon>
        <taxon>Bacillati</taxon>
        <taxon>Bacillota</taxon>
        <taxon>Bacilli</taxon>
        <taxon>Bacillales</taxon>
        <taxon>Bacillaceae</taxon>
        <taxon>Niallia</taxon>
    </lineage>
</organism>
<gene>
    <name evidence="2" type="ORF">CEQ21_06410</name>
</gene>
<sequence length="90" mass="10506">MIKVKIKVNSRRFTIPVPYALLHLFVRIITSKRILMLANRIIEEKAKKKFQIPYINKDDLKPFLKELSKQKGLLLVETSLKDGTEVSVRL</sequence>
<keyword evidence="1" id="KW-0472">Membrane</keyword>
<comment type="caution">
    <text evidence="2">The sequence shown here is derived from an EMBL/GenBank/DDBJ whole genome shotgun (WGS) entry which is preliminary data.</text>
</comment>
<keyword evidence="1" id="KW-1133">Transmembrane helix</keyword>
<name>A0A553SUS1_NIACI</name>
<dbReference type="Proteomes" id="UP000319837">
    <property type="component" value="Unassembled WGS sequence"/>
</dbReference>
<evidence type="ECO:0000313" key="3">
    <source>
        <dbReference type="Proteomes" id="UP000319837"/>
    </source>
</evidence>
<keyword evidence="1" id="KW-0812">Transmembrane</keyword>
<proteinExistence type="predicted"/>
<accession>A0A553SUS1</accession>
<evidence type="ECO:0000313" key="2">
    <source>
        <dbReference type="EMBL" id="TRZ40741.1"/>
    </source>
</evidence>
<dbReference type="EMBL" id="RIBP01000001">
    <property type="protein sequence ID" value="TRZ40741.1"/>
    <property type="molecule type" value="Genomic_DNA"/>
</dbReference>
<protein>
    <submittedName>
        <fullName evidence="2">Uncharacterized protein</fullName>
    </submittedName>
</protein>